<evidence type="ECO:0000259" key="7">
    <source>
        <dbReference type="Pfam" id="PF03876"/>
    </source>
</evidence>
<dbReference type="GO" id="GO:0031369">
    <property type="term" value="F:translation initiation factor binding"/>
    <property type="evidence" value="ECO:0007669"/>
    <property type="project" value="TreeGrafter"/>
</dbReference>
<evidence type="ECO:0000313" key="8">
    <source>
        <dbReference type="EMBL" id="KAL0266068.1"/>
    </source>
</evidence>
<name>A0AAW2H8P3_9NEOP</name>
<feature type="coiled-coil region" evidence="5">
    <location>
        <begin position="329"/>
        <end position="450"/>
    </location>
</feature>
<sequence>MFYIASIKQSLLLEPCAYSYDIEQTLNNRLVSMVEGSCSGSYGYIISVLSVLSISEGLVQHTGHTIFEIRYKALTLNVSKGDVVDAMVSETNRMGIFATIGPVACYVQRHFSKMVGGERALQKHRHHEMALCRSRVSDKALACTQRLPLACCLCASVLLFSLYLLLKFLSLKMEQRRKRAPGIQVHISAIKDINNQINSLSERITEYKGKIDDELRRSSERAENTRIRVAIRELDESIRSLKAKRSTHLDEKSTLVAEFNGLKEEVSGEKRRINFGSLDELEKKEKEVNYKLMVSKVTPQQEREISATLSEIKKKRIDLQNLGSKESRLNVLNTRIGELNELLKTSKNEIDEKRKKIDSLKQDLQNLVEKGKNKSDVVVDYEKKIEEFKKTKNDLYERRKAEQNEIVKKEEAYDKYLKALAEVQEQESQRKAVKERIKRFDDDRNALLNEQTNYNPKKFDELAEALKCIVGKDKDLKIPISLVKRLNEVGVKLPRDKKDVENTIEALRRIKSDFEKTAYGHLEKIERRISELDIKIENEKRVLESMPQTDIKLRKEPIY</sequence>
<dbReference type="GO" id="GO:0003727">
    <property type="term" value="F:single-stranded RNA binding"/>
    <property type="evidence" value="ECO:0007669"/>
    <property type="project" value="TreeGrafter"/>
</dbReference>
<evidence type="ECO:0000256" key="5">
    <source>
        <dbReference type="SAM" id="Coils"/>
    </source>
</evidence>
<keyword evidence="5" id="KW-0175">Coiled coil</keyword>
<feature type="transmembrane region" description="Helical" evidence="6">
    <location>
        <begin position="147"/>
        <end position="169"/>
    </location>
</feature>
<dbReference type="PANTHER" id="PTHR12709:SF4">
    <property type="entry name" value="DNA-DIRECTED RNA POLYMERASE II SUBUNIT RPB7"/>
    <property type="match status" value="1"/>
</dbReference>
<dbReference type="InterPro" id="IPR045113">
    <property type="entry name" value="Rpb7-like"/>
</dbReference>
<comment type="similarity">
    <text evidence="2">Belongs to the eukaryotic RPB7/RPC8 RNA polymerase subunit family.</text>
</comment>
<evidence type="ECO:0000256" key="1">
    <source>
        <dbReference type="ARBA" id="ARBA00004123"/>
    </source>
</evidence>
<keyword evidence="4" id="KW-0804">Transcription</keyword>
<dbReference type="Gene3D" id="2.40.50.140">
    <property type="entry name" value="Nucleic acid-binding proteins"/>
    <property type="match status" value="1"/>
</dbReference>
<dbReference type="GO" id="GO:0003697">
    <property type="term" value="F:single-stranded DNA binding"/>
    <property type="evidence" value="ECO:0007669"/>
    <property type="project" value="TreeGrafter"/>
</dbReference>
<dbReference type="Pfam" id="PF03876">
    <property type="entry name" value="SHS2_Rpb7-N"/>
    <property type="match status" value="1"/>
</dbReference>
<evidence type="ECO:0000256" key="2">
    <source>
        <dbReference type="ARBA" id="ARBA00009307"/>
    </source>
</evidence>
<dbReference type="EMBL" id="JARGDH010000006">
    <property type="protein sequence ID" value="KAL0266068.1"/>
    <property type="molecule type" value="Genomic_DNA"/>
</dbReference>
<dbReference type="GO" id="GO:0006367">
    <property type="term" value="P:transcription initiation at RNA polymerase II promoter"/>
    <property type="evidence" value="ECO:0007669"/>
    <property type="project" value="TreeGrafter"/>
</dbReference>
<dbReference type="SUPFAM" id="SSF88798">
    <property type="entry name" value="N-terminal, heterodimerisation domain of RBP7 (RpoE)"/>
    <property type="match status" value="1"/>
</dbReference>
<evidence type="ECO:0000256" key="6">
    <source>
        <dbReference type="SAM" id="Phobius"/>
    </source>
</evidence>
<evidence type="ECO:0000256" key="3">
    <source>
        <dbReference type="ARBA" id="ARBA00022478"/>
    </source>
</evidence>
<proteinExistence type="inferred from homology"/>
<dbReference type="GO" id="GO:0060213">
    <property type="term" value="P:positive regulation of nuclear-transcribed mRNA poly(A) tail shortening"/>
    <property type="evidence" value="ECO:0007669"/>
    <property type="project" value="TreeGrafter"/>
</dbReference>
<dbReference type="GO" id="GO:0045948">
    <property type="term" value="P:positive regulation of translational initiation"/>
    <property type="evidence" value="ECO:0007669"/>
    <property type="project" value="TreeGrafter"/>
</dbReference>
<dbReference type="AlphaFoldDB" id="A0AAW2H8P3"/>
<feature type="coiled-coil region" evidence="5">
    <location>
        <begin position="190"/>
        <end position="251"/>
    </location>
</feature>
<keyword evidence="6" id="KW-0472">Membrane</keyword>
<comment type="subcellular location">
    <subcellularLocation>
        <location evidence="1">Nucleus</location>
    </subcellularLocation>
</comment>
<keyword evidence="6" id="KW-1133">Transmembrane helix</keyword>
<keyword evidence="6" id="KW-0812">Transmembrane</keyword>
<dbReference type="InterPro" id="IPR005576">
    <property type="entry name" value="Rpb7-like_N"/>
</dbReference>
<dbReference type="PANTHER" id="PTHR12709">
    <property type="entry name" value="DNA-DIRECTED RNA POLYMERASE II, III"/>
    <property type="match status" value="1"/>
</dbReference>
<comment type="caution">
    <text evidence="8">The sequence shown here is derived from an EMBL/GenBank/DDBJ whole genome shotgun (WGS) entry which is preliminary data.</text>
</comment>
<protein>
    <recommendedName>
        <fullName evidence="7">RNA polymerase Rpb7-like N-terminal domain-containing protein</fullName>
    </recommendedName>
</protein>
<dbReference type="Gene3D" id="3.30.1490.120">
    <property type="entry name" value="RNA polymerase Rpb7-like, N-terminal domain"/>
    <property type="match status" value="1"/>
</dbReference>
<gene>
    <name evidence="8" type="ORF">PYX00_011785</name>
</gene>
<dbReference type="GO" id="GO:0005665">
    <property type="term" value="C:RNA polymerase II, core complex"/>
    <property type="evidence" value="ECO:0007669"/>
    <property type="project" value="TreeGrafter"/>
</dbReference>
<dbReference type="InterPro" id="IPR036898">
    <property type="entry name" value="RNA_pol_Rpb7-like_N_sf"/>
</dbReference>
<keyword evidence="3" id="KW-0240">DNA-directed RNA polymerase</keyword>
<dbReference type="GO" id="GO:0000932">
    <property type="term" value="C:P-body"/>
    <property type="evidence" value="ECO:0007669"/>
    <property type="project" value="TreeGrafter"/>
</dbReference>
<accession>A0AAW2H8P3</accession>
<evidence type="ECO:0000256" key="4">
    <source>
        <dbReference type="ARBA" id="ARBA00023163"/>
    </source>
</evidence>
<feature type="domain" description="RNA polymerase Rpb7-like N-terminal" evidence="7">
    <location>
        <begin position="13"/>
        <end position="60"/>
    </location>
</feature>
<reference evidence="8" key="1">
    <citation type="journal article" date="2024" name="Gigascience">
        <title>Chromosome-level genome of the poultry shaft louse Menopon gallinae provides insight into the host-switching and adaptive evolution of parasitic lice.</title>
        <authorList>
            <person name="Xu Y."/>
            <person name="Ma L."/>
            <person name="Liu S."/>
            <person name="Liang Y."/>
            <person name="Liu Q."/>
            <person name="He Z."/>
            <person name="Tian L."/>
            <person name="Duan Y."/>
            <person name="Cai W."/>
            <person name="Li H."/>
            <person name="Song F."/>
        </authorList>
    </citation>
    <scope>NUCLEOTIDE SEQUENCE</scope>
    <source>
        <strain evidence="8">Cailab_2023a</strain>
    </source>
</reference>
<feature type="coiled-coil region" evidence="5">
    <location>
        <begin position="497"/>
        <end position="542"/>
    </location>
</feature>
<dbReference type="InterPro" id="IPR012340">
    <property type="entry name" value="NA-bd_OB-fold"/>
</dbReference>
<organism evidence="8">
    <name type="scientific">Menopon gallinae</name>
    <name type="common">poultry shaft louse</name>
    <dbReference type="NCBI Taxonomy" id="328185"/>
    <lineage>
        <taxon>Eukaryota</taxon>
        <taxon>Metazoa</taxon>
        <taxon>Ecdysozoa</taxon>
        <taxon>Arthropoda</taxon>
        <taxon>Hexapoda</taxon>
        <taxon>Insecta</taxon>
        <taxon>Pterygota</taxon>
        <taxon>Neoptera</taxon>
        <taxon>Paraneoptera</taxon>
        <taxon>Psocodea</taxon>
        <taxon>Troctomorpha</taxon>
        <taxon>Phthiraptera</taxon>
        <taxon>Amblycera</taxon>
        <taxon>Menoponidae</taxon>
        <taxon>Menopon</taxon>
    </lineage>
</organism>